<keyword evidence="10" id="KW-0393">Immunoglobulin domain</keyword>
<evidence type="ECO:0000256" key="10">
    <source>
        <dbReference type="ARBA" id="ARBA00023319"/>
    </source>
</evidence>
<feature type="region of interest" description="Disordered" evidence="11">
    <location>
        <begin position="163"/>
        <end position="183"/>
    </location>
</feature>
<keyword evidence="7" id="KW-1015">Disulfide bond</keyword>
<evidence type="ECO:0000256" key="11">
    <source>
        <dbReference type="SAM" id="MobiDB-lite"/>
    </source>
</evidence>
<name>A0A835NGP5_9PASS</name>
<keyword evidence="2" id="KW-1003">Cell membrane</keyword>
<dbReference type="GO" id="GO:0009897">
    <property type="term" value="C:external side of plasma membrane"/>
    <property type="evidence" value="ECO:0007669"/>
    <property type="project" value="TreeGrafter"/>
</dbReference>
<gene>
    <name evidence="15" type="ORF">IHE44_0011422</name>
    <name evidence="14" type="ORF">IHE44_007080</name>
</gene>
<reference evidence="14" key="1">
    <citation type="submission" date="2020-10" db="EMBL/GenBank/DDBJ databases">
        <title>Feather gene expression reveals the developmental basis of iridescence in African starlings.</title>
        <authorList>
            <person name="Rubenstein D.R."/>
        </authorList>
    </citation>
    <scope>NUCLEOTIDE SEQUENCE</scope>
    <source>
        <strain evidence="14">SS15</strain>
        <tissue evidence="14">Liver</tissue>
    </source>
</reference>
<feature type="transmembrane region" description="Helical" evidence="12">
    <location>
        <begin position="133"/>
        <end position="154"/>
    </location>
</feature>
<dbReference type="OrthoDB" id="8680608at2759"/>
<reference evidence="15 16" key="2">
    <citation type="journal article" date="2021" name="J. Hered.">
        <title>Feather Gene Expression Elucidates the Developmental Basis of Plumage Iridescence in African Starlings.</title>
        <authorList>
            <person name="Rubenstein D.R."/>
            <person name="Corvelo A."/>
            <person name="MacManes M.D."/>
            <person name="Maia R."/>
            <person name="Narzisi G."/>
            <person name="Rousaki A."/>
            <person name="Vandenabeele P."/>
            <person name="Shawkey M.D."/>
            <person name="Solomon J."/>
        </authorList>
    </citation>
    <scope>NUCLEOTIDE SEQUENCE [LARGE SCALE GENOMIC DNA]</scope>
    <source>
        <strain evidence="15">SS15</strain>
    </source>
</reference>
<keyword evidence="5 12" id="KW-1133">Transmembrane helix</keyword>
<dbReference type="PANTHER" id="PTHR25466">
    <property type="entry name" value="T-LYMPHOCYTE ACTIVATION ANTIGEN"/>
    <property type="match status" value="1"/>
</dbReference>
<keyword evidence="9" id="KW-0325">Glycoprotein</keyword>
<dbReference type="EMBL" id="JADDUC020000004">
    <property type="protein sequence ID" value="KAI1239981.1"/>
    <property type="molecule type" value="Genomic_DNA"/>
</dbReference>
<dbReference type="GO" id="GO:0042102">
    <property type="term" value="P:positive regulation of T cell proliferation"/>
    <property type="evidence" value="ECO:0007669"/>
    <property type="project" value="TreeGrafter"/>
</dbReference>
<evidence type="ECO:0000256" key="7">
    <source>
        <dbReference type="ARBA" id="ARBA00023157"/>
    </source>
</evidence>
<dbReference type="Gene3D" id="2.60.40.10">
    <property type="entry name" value="Immunoglobulins"/>
    <property type="match status" value="3"/>
</dbReference>
<accession>A0A835NGP5</accession>
<evidence type="ECO:0000313" key="16">
    <source>
        <dbReference type="Proteomes" id="UP000618051"/>
    </source>
</evidence>
<evidence type="ECO:0000256" key="2">
    <source>
        <dbReference type="ARBA" id="ARBA00022475"/>
    </source>
</evidence>
<dbReference type="InterPro" id="IPR036179">
    <property type="entry name" value="Ig-like_dom_sf"/>
</dbReference>
<evidence type="ECO:0000256" key="3">
    <source>
        <dbReference type="ARBA" id="ARBA00022692"/>
    </source>
</evidence>
<dbReference type="SUPFAM" id="SSF48726">
    <property type="entry name" value="Immunoglobulin"/>
    <property type="match status" value="2"/>
</dbReference>
<dbReference type="GO" id="GO:0042130">
    <property type="term" value="P:negative regulation of T cell proliferation"/>
    <property type="evidence" value="ECO:0007669"/>
    <property type="project" value="TreeGrafter"/>
</dbReference>
<dbReference type="PROSITE" id="PS50835">
    <property type="entry name" value="IG_LIKE"/>
    <property type="match status" value="2"/>
</dbReference>
<evidence type="ECO:0000256" key="1">
    <source>
        <dbReference type="ARBA" id="ARBA00004251"/>
    </source>
</evidence>
<dbReference type="SMART" id="SM00409">
    <property type="entry name" value="IG"/>
    <property type="match status" value="2"/>
</dbReference>
<dbReference type="PANTHER" id="PTHR25466:SF1">
    <property type="entry name" value="PROGRAMMED CELL DEATH 1 LIGAND 2"/>
    <property type="match status" value="1"/>
</dbReference>
<keyword evidence="6 12" id="KW-0472">Membrane</keyword>
<dbReference type="SMART" id="SM00406">
    <property type="entry name" value="IGv"/>
    <property type="match status" value="2"/>
</dbReference>
<evidence type="ECO:0000256" key="6">
    <source>
        <dbReference type="ARBA" id="ARBA00023136"/>
    </source>
</evidence>
<dbReference type="InterPro" id="IPR013106">
    <property type="entry name" value="Ig_V-set"/>
</dbReference>
<evidence type="ECO:0000259" key="13">
    <source>
        <dbReference type="PROSITE" id="PS50835"/>
    </source>
</evidence>
<protein>
    <recommendedName>
        <fullName evidence="13">Ig-like domain-containing protein</fullName>
    </recommendedName>
</protein>
<dbReference type="InterPro" id="IPR051713">
    <property type="entry name" value="T-cell_Activation_Regulation"/>
</dbReference>
<feature type="compositionally biased region" description="Polar residues" evidence="11">
    <location>
        <begin position="163"/>
        <end position="174"/>
    </location>
</feature>
<dbReference type="FunFam" id="2.60.40.10:FF:001912">
    <property type="entry name" value="CD274 molecule"/>
    <property type="match status" value="2"/>
</dbReference>
<dbReference type="GO" id="GO:0006955">
    <property type="term" value="P:immune response"/>
    <property type="evidence" value="ECO:0007669"/>
    <property type="project" value="TreeGrafter"/>
</dbReference>
<keyword evidence="8" id="KW-0675">Receptor</keyword>
<feature type="domain" description="Ig-like" evidence="13">
    <location>
        <begin position="212"/>
        <end position="337"/>
    </location>
</feature>
<dbReference type="GO" id="GO:0071222">
    <property type="term" value="P:cellular response to lipopolysaccharide"/>
    <property type="evidence" value="ECO:0007669"/>
    <property type="project" value="TreeGrafter"/>
</dbReference>
<comment type="subcellular location">
    <subcellularLocation>
        <location evidence="1">Cell membrane</location>
        <topology evidence="1">Single-pass type I membrane protein</topology>
    </subcellularLocation>
</comment>
<dbReference type="GO" id="GO:0031295">
    <property type="term" value="P:T cell costimulation"/>
    <property type="evidence" value="ECO:0007669"/>
    <property type="project" value="TreeGrafter"/>
</dbReference>
<dbReference type="InterPro" id="IPR003599">
    <property type="entry name" value="Ig_sub"/>
</dbReference>
<sequence>MPALFTVEAPQSLCVVERGNNVTMECTFPVNGKLKFRDLSVSWEKKDESKQVYVLHKGEEDFESQHNDFKGRIKLLKENLNLGQSLLQITDVKLRDAGVYRCVVVYGGGDYKTIHLKVKDSADGILQTESRRFAGAALIAAAFIGSGLLFLLCIRKARANKGNRTPVASSSTAKLSKDKDTHDCRDDAFEDRELKYLSEKMFQILTILLLETQFSVVSVEVPQQLYTVEYGSNVTMECRFPVNGSVDLELLTVVWEQKRQGWSKSKEVYTFHNGKALHQSQHPDNIGRASLLHSELKLGRAILQITNVKITDAGSYLCLIDYQGVDYKYIALEVKASSLVPPPSSPLNPGLVGPPSEGFPLADVFWQNENFNLSGPANTTYTLTADGLYNVTSILTLKPNTITEKD</sequence>
<feature type="domain" description="Ig-like" evidence="13">
    <location>
        <begin position="2"/>
        <end position="115"/>
    </location>
</feature>
<reference evidence="15" key="3">
    <citation type="submission" date="2022-01" db="EMBL/GenBank/DDBJ databases">
        <authorList>
            <person name="Rubenstein D.R."/>
        </authorList>
    </citation>
    <scope>NUCLEOTIDE SEQUENCE</scope>
    <source>
        <strain evidence="15">SS15</strain>
        <tissue evidence="15">Liver</tissue>
    </source>
</reference>
<evidence type="ECO:0000313" key="15">
    <source>
        <dbReference type="EMBL" id="KAI1239981.1"/>
    </source>
</evidence>
<organism evidence="14">
    <name type="scientific">Lamprotornis superbus</name>
    <dbReference type="NCBI Taxonomy" id="245042"/>
    <lineage>
        <taxon>Eukaryota</taxon>
        <taxon>Metazoa</taxon>
        <taxon>Chordata</taxon>
        <taxon>Craniata</taxon>
        <taxon>Vertebrata</taxon>
        <taxon>Euteleostomi</taxon>
        <taxon>Archelosauria</taxon>
        <taxon>Archosauria</taxon>
        <taxon>Dinosauria</taxon>
        <taxon>Saurischia</taxon>
        <taxon>Theropoda</taxon>
        <taxon>Coelurosauria</taxon>
        <taxon>Aves</taxon>
        <taxon>Neognathae</taxon>
        <taxon>Neoaves</taxon>
        <taxon>Telluraves</taxon>
        <taxon>Australaves</taxon>
        <taxon>Passeriformes</taxon>
        <taxon>Sturnidae</taxon>
        <taxon>Lamprotornis</taxon>
    </lineage>
</organism>
<dbReference type="Pfam" id="PF07686">
    <property type="entry name" value="V-set"/>
    <property type="match status" value="2"/>
</dbReference>
<evidence type="ECO:0000256" key="5">
    <source>
        <dbReference type="ARBA" id="ARBA00022989"/>
    </source>
</evidence>
<keyword evidence="16" id="KW-1185">Reference proteome</keyword>
<evidence type="ECO:0000256" key="12">
    <source>
        <dbReference type="SAM" id="Phobius"/>
    </source>
</evidence>
<proteinExistence type="predicted"/>
<evidence type="ECO:0000313" key="14">
    <source>
        <dbReference type="EMBL" id="KAG0114864.1"/>
    </source>
</evidence>
<evidence type="ECO:0000256" key="9">
    <source>
        <dbReference type="ARBA" id="ARBA00023180"/>
    </source>
</evidence>
<dbReference type="AlphaFoldDB" id="A0A835NGP5"/>
<dbReference type="InterPro" id="IPR013783">
    <property type="entry name" value="Ig-like_fold"/>
</dbReference>
<comment type="caution">
    <text evidence="14">The sequence shown here is derived from an EMBL/GenBank/DDBJ whole genome shotgun (WGS) entry which is preliminary data.</text>
</comment>
<keyword evidence="4" id="KW-0732">Signal</keyword>
<dbReference type="GO" id="GO:0007166">
    <property type="term" value="P:cell surface receptor signaling pathway"/>
    <property type="evidence" value="ECO:0007669"/>
    <property type="project" value="TreeGrafter"/>
</dbReference>
<dbReference type="EMBL" id="JADDUC010000254">
    <property type="protein sequence ID" value="KAG0114864.1"/>
    <property type="molecule type" value="Genomic_DNA"/>
</dbReference>
<evidence type="ECO:0000256" key="4">
    <source>
        <dbReference type="ARBA" id="ARBA00022729"/>
    </source>
</evidence>
<dbReference type="Proteomes" id="UP000618051">
    <property type="component" value="Unassembled WGS sequence"/>
</dbReference>
<dbReference type="InterPro" id="IPR007110">
    <property type="entry name" value="Ig-like_dom"/>
</dbReference>
<evidence type="ECO:0000256" key="8">
    <source>
        <dbReference type="ARBA" id="ARBA00023170"/>
    </source>
</evidence>
<keyword evidence="3 12" id="KW-0812">Transmembrane</keyword>